<dbReference type="OrthoDB" id="4584900at2759"/>
<keyword evidence="2" id="KW-0732">Signal</keyword>
<evidence type="ECO:0000256" key="1">
    <source>
        <dbReference type="SAM" id="MobiDB-lite"/>
    </source>
</evidence>
<comment type="caution">
    <text evidence="3">The sequence shown here is derived from an EMBL/GenBank/DDBJ whole genome shotgun (WGS) entry which is preliminary data.</text>
</comment>
<dbReference type="EMBL" id="JAACJJ010000004">
    <property type="protein sequence ID" value="KAF5328324.1"/>
    <property type="molecule type" value="Genomic_DNA"/>
</dbReference>
<evidence type="ECO:0008006" key="5">
    <source>
        <dbReference type="Google" id="ProtNLM"/>
    </source>
</evidence>
<reference evidence="3 4" key="1">
    <citation type="journal article" date="2020" name="ISME J.">
        <title>Uncovering the hidden diversity of litter-decomposition mechanisms in mushroom-forming fungi.</title>
        <authorList>
            <person name="Floudas D."/>
            <person name="Bentzer J."/>
            <person name="Ahren D."/>
            <person name="Johansson T."/>
            <person name="Persson P."/>
            <person name="Tunlid A."/>
        </authorList>
    </citation>
    <scope>NUCLEOTIDE SEQUENCE [LARGE SCALE GENOMIC DNA]</scope>
    <source>
        <strain evidence="3 4">CBS 101986</strain>
    </source>
</reference>
<proteinExistence type="predicted"/>
<gene>
    <name evidence="3" type="ORF">D9619_013352</name>
</gene>
<dbReference type="Proteomes" id="UP000567179">
    <property type="component" value="Unassembled WGS sequence"/>
</dbReference>
<dbReference type="AlphaFoldDB" id="A0A8H5BRQ6"/>
<feature type="region of interest" description="Disordered" evidence="1">
    <location>
        <begin position="22"/>
        <end position="94"/>
    </location>
</feature>
<evidence type="ECO:0000313" key="3">
    <source>
        <dbReference type="EMBL" id="KAF5328324.1"/>
    </source>
</evidence>
<evidence type="ECO:0000313" key="4">
    <source>
        <dbReference type="Proteomes" id="UP000567179"/>
    </source>
</evidence>
<sequence>MLFKSLLGFALLGSALATSVLPRDQLSPNPSNSVVQEHQNAQRRDASPSPVVRMTNAERMVAGMPPLPPRRRGSRTSNAARSAPSPGGSGSHGYIAAKEAGGDTLLGYFTRAYNNFGEHGLTDPSKPVDGALKVVLPCASERNSPFNIEAEDPVQGSYPFVGMMKGWANDNPNLGPGSFNYVFFGGVQQSPSHSTPVDQSNTFTAATGIAESTESAVWHYDDVSGKLTPQWINTDDSIPAVYYGIYLPDHAVFATGDKTKFSDTFGAGNIQWLDLYYVNEA</sequence>
<feature type="compositionally biased region" description="Polar residues" evidence="1">
    <location>
        <begin position="26"/>
        <end position="39"/>
    </location>
</feature>
<feature type="signal peptide" evidence="2">
    <location>
        <begin position="1"/>
        <end position="17"/>
    </location>
</feature>
<organism evidence="3 4">
    <name type="scientific">Psilocybe cf. subviscida</name>
    <dbReference type="NCBI Taxonomy" id="2480587"/>
    <lineage>
        <taxon>Eukaryota</taxon>
        <taxon>Fungi</taxon>
        <taxon>Dikarya</taxon>
        <taxon>Basidiomycota</taxon>
        <taxon>Agaricomycotina</taxon>
        <taxon>Agaricomycetes</taxon>
        <taxon>Agaricomycetidae</taxon>
        <taxon>Agaricales</taxon>
        <taxon>Agaricineae</taxon>
        <taxon>Strophariaceae</taxon>
        <taxon>Psilocybe</taxon>
    </lineage>
</organism>
<accession>A0A8H5BRQ6</accession>
<name>A0A8H5BRQ6_9AGAR</name>
<evidence type="ECO:0000256" key="2">
    <source>
        <dbReference type="SAM" id="SignalP"/>
    </source>
</evidence>
<keyword evidence="4" id="KW-1185">Reference proteome</keyword>
<feature type="chain" id="PRO_5034458617" description="Neprosin domain-containing protein" evidence="2">
    <location>
        <begin position="18"/>
        <end position="281"/>
    </location>
</feature>
<protein>
    <recommendedName>
        <fullName evidence="5">Neprosin domain-containing protein</fullName>
    </recommendedName>
</protein>
<feature type="compositionally biased region" description="Low complexity" evidence="1">
    <location>
        <begin position="77"/>
        <end position="86"/>
    </location>
</feature>